<reference evidence="2 3" key="1">
    <citation type="journal article" date="2019" name="Int. J. Syst. Evol. Microbiol.">
        <title>The Global Catalogue of Microorganisms (GCM) 10K type strain sequencing project: providing services to taxonomists for standard genome sequencing and annotation.</title>
        <authorList>
            <consortium name="The Broad Institute Genomics Platform"/>
            <consortium name="The Broad Institute Genome Sequencing Center for Infectious Disease"/>
            <person name="Wu L."/>
            <person name="Ma J."/>
        </authorList>
    </citation>
    <scope>NUCLEOTIDE SEQUENCE [LARGE SCALE GENOMIC DNA]</scope>
    <source>
        <strain evidence="2 3">JCM 10671</strain>
    </source>
</reference>
<evidence type="ECO:0000313" key="3">
    <source>
        <dbReference type="Proteomes" id="UP001500957"/>
    </source>
</evidence>
<organism evidence="2 3">
    <name type="scientific">Sporichthya brevicatena</name>
    <dbReference type="NCBI Taxonomy" id="171442"/>
    <lineage>
        <taxon>Bacteria</taxon>
        <taxon>Bacillati</taxon>
        <taxon>Actinomycetota</taxon>
        <taxon>Actinomycetes</taxon>
        <taxon>Sporichthyales</taxon>
        <taxon>Sporichthyaceae</taxon>
        <taxon>Sporichthya</taxon>
    </lineage>
</organism>
<proteinExistence type="predicted"/>
<gene>
    <name evidence="2" type="ORF">GCM10009547_01490</name>
</gene>
<keyword evidence="3" id="KW-1185">Reference proteome</keyword>
<accession>A0ABN1G3W2</accession>
<evidence type="ECO:0000313" key="2">
    <source>
        <dbReference type="EMBL" id="GAA0603587.1"/>
    </source>
</evidence>
<name>A0ABN1G3W2_9ACTN</name>
<dbReference type="Proteomes" id="UP001500957">
    <property type="component" value="Unassembled WGS sequence"/>
</dbReference>
<sequence length="66" mass="7583">MPDDDPRSDWHEQDLLTNSEADERLVAEGAESRDQLAGMAADDPRRPLLERRIEAIDEALRQIRAR</sequence>
<evidence type="ECO:0000256" key="1">
    <source>
        <dbReference type="SAM" id="MobiDB-lite"/>
    </source>
</evidence>
<comment type="caution">
    <text evidence="2">The sequence shown here is derived from an EMBL/GenBank/DDBJ whole genome shotgun (WGS) entry which is preliminary data.</text>
</comment>
<dbReference type="EMBL" id="BAAAHE010000002">
    <property type="protein sequence ID" value="GAA0603587.1"/>
    <property type="molecule type" value="Genomic_DNA"/>
</dbReference>
<feature type="region of interest" description="Disordered" evidence="1">
    <location>
        <begin position="1"/>
        <end position="22"/>
    </location>
</feature>
<feature type="compositionally biased region" description="Basic and acidic residues" evidence="1">
    <location>
        <begin position="1"/>
        <end position="14"/>
    </location>
</feature>
<dbReference type="RefSeq" id="WP_344600545.1">
    <property type="nucleotide sequence ID" value="NZ_BAAAHE010000002.1"/>
</dbReference>
<protein>
    <submittedName>
        <fullName evidence="2">Uncharacterized protein</fullName>
    </submittedName>
</protein>